<keyword evidence="7" id="KW-1185">Reference proteome</keyword>
<evidence type="ECO:0000313" key="7">
    <source>
        <dbReference type="Proteomes" id="UP001651690"/>
    </source>
</evidence>
<dbReference type="PANTHER" id="PTHR12631">
    <property type="entry name" value="ALPHA-L-IDURONIDASE"/>
    <property type="match status" value="1"/>
</dbReference>
<feature type="compositionally biased region" description="Low complexity" evidence="3">
    <location>
        <begin position="35"/>
        <end position="61"/>
    </location>
</feature>
<feature type="region of interest" description="Disordered" evidence="3">
    <location>
        <begin position="694"/>
        <end position="718"/>
    </location>
</feature>
<feature type="domain" description="Glycoside hydrolase family 5" evidence="5">
    <location>
        <begin position="1122"/>
        <end position="1359"/>
    </location>
</feature>
<evidence type="ECO:0000256" key="1">
    <source>
        <dbReference type="ARBA" id="ARBA00022801"/>
    </source>
</evidence>
<feature type="compositionally biased region" description="Low complexity" evidence="3">
    <location>
        <begin position="184"/>
        <end position="201"/>
    </location>
</feature>
<feature type="compositionally biased region" description="Polar residues" evidence="3">
    <location>
        <begin position="143"/>
        <end position="181"/>
    </location>
</feature>
<dbReference type="PANTHER" id="PTHR12631:SF10">
    <property type="entry name" value="BETA-XYLOSIDASE-LIKE PROTEIN-RELATED"/>
    <property type="match status" value="1"/>
</dbReference>
<dbReference type="Pfam" id="PF00150">
    <property type="entry name" value="Cellulase"/>
    <property type="match status" value="1"/>
</dbReference>
<evidence type="ECO:0000256" key="3">
    <source>
        <dbReference type="SAM" id="MobiDB-lite"/>
    </source>
</evidence>
<dbReference type="InterPro" id="IPR051923">
    <property type="entry name" value="Glycosyl_Hydrolase_39"/>
</dbReference>
<reference evidence="6 7" key="1">
    <citation type="submission" date="2022-06" db="EMBL/GenBank/DDBJ databases">
        <title>Mycolicibacterium sp. CAU 1645 isolated from seawater.</title>
        <authorList>
            <person name="Kim W."/>
        </authorList>
    </citation>
    <scope>NUCLEOTIDE SEQUENCE [LARGE SCALE GENOMIC DNA]</scope>
    <source>
        <strain evidence="6 7">CAU 1645</strain>
    </source>
</reference>
<dbReference type="InterPro" id="IPR001680">
    <property type="entry name" value="WD40_rpt"/>
</dbReference>
<dbReference type="Gene3D" id="2.60.40.10">
    <property type="entry name" value="Immunoglobulins"/>
    <property type="match status" value="2"/>
</dbReference>
<dbReference type="NCBIfam" id="TIGR01965">
    <property type="entry name" value="VCBS_repeat"/>
    <property type="match status" value="3"/>
</dbReference>
<dbReference type="NCBIfam" id="TIGR02276">
    <property type="entry name" value="beta_rpt_yvtn"/>
    <property type="match status" value="1"/>
</dbReference>
<dbReference type="Gene3D" id="2.130.10.10">
    <property type="entry name" value="YVTN repeat-like/Quinoprotein amine dehydrogenase"/>
    <property type="match status" value="2"/>
</dbReference>
<dbReference type="Pfam" id="PF17963">
    <property type="entry name" value="Big_9"/>
    <property type="match status" value="4"/>
</dbReference>
<dbReference type="InterPro" id="IPR001547">
    <property type="entry name" value="Glyco_hydro_5"/>
</dbReference>
<gene>
    <name evidence="6" type="ORF">NM203_24430</name>
</gene>
<dbReference type="Gene3D" id="3.20.20.80">
    <property type="entry name" value="Glycosidases"/>
    <property type="match status" value="1"/>
</dbReference>
<protein>
    <submittedName>
        <fullName evidence="6">Tandem-95 repeat protein</fullName>
    </submittedName>
</protein>
<evidence type="ECO:0000259" key="5">
    <source>
        <dbReference type="Pfam" id="PF00150"/>
    </source>
</evidence>
<name>A0ABT1M9U9_9MYCO</name>
<proteinExistence type="predicted"/>
<feature type="signal peptide" evidence="4">
    <location>
        <begin position="1"/>
        <end position="32"/>
    </location>
</feature>
<dbReference type="SUPFAM" id="SSF50969">
    <property type="entry name" value="YVTN repeat-like/Quinoprotein amine dehydrogenase"/>
    <property type="match status" value="1"/>
</dbReference>
<dbReference type="SUPFAM" id="SSF51445">
    <property type="entry name" value="(Trans)glycosidases"/>
    <property type="match status" value="1"/>
</dbReference>
<dbReference type="EMBL" id="JANDBD010000011">
    <property type="protein sequence ID" value="MCP9275340.1"/>
    <property type="molecule type" value="Genomic_DNA"/>
</dbReference>
<dbReference type="NCBIfam" id="NF012211">
    <property type="entry name" value="tand_rpt_95"/>
    <property type="match status" value="1"/>
</dbReference>
<evidence type="ECO:0000313" key="6">
    <source>
        <dbReference type="EMBL" id="MCP9275340.1"/>
    </source>
</evidence>
<dbReference type="InterPro" id="IPR015943">
    <property type="entry name" value="WD40/YVTN_repeat-like_dom_sf"/>
</dbReference>
<dbReference type="InterPro" id="IPR017853">
    <property type="entry name" value="GH"/>
</dbReference>
<dbReference type="InterPro" id="IPR015919">
    <property type="entry name" value="Cadherin-like_sf"/>
</dbReference>
<dbReference type="InterPro" id="IPR011044">
    <property type="entry name" value="Quino_amine_DH_bsu"/>
</dbReference>
<sequence length="1439" mass="144510">MKYSKFIGRIGALAVALGVGSAIGLPAGVAWADPETTADASSSAGAEGAAGAAEPEAGSPDSDSTGASDAPDSGSTGATTATTTSGTADPASGSAVSVQVAPGVTISHSGGVDSSTHSTVQDPDVIDATDDVDPEPEPAQDTPAPTTADSKNSEATGTDSSAPTPPKSVTSAQAVTGSISAEPSAGESTSTAGDGSSASATAATTTSALTLSVTAPPSTPPPTIQAAVSSVLRSLFSPILSVLFAAAQQGGAASPLAWMFAAAARRDLDPAAAPTTDTTARLATPQAVAAANEPPTVGATFTTPDPKTGAVTGKLVGTDPEGTKVTISLAAKPTTGTFTYNSTTATFTYTPTMSQRILAGATPGADTIAMTVTASDGVNKVPVQIDIPIGAIPIAVRTDVTGVAGGAVAATNTRLYVTNRTAGTVAVVDTITGTVIGTYAAGIAPDGIAVKKDGTRLYVSSSTGNTVTVLDAATGVVKATIAVSSPTSVTMSPSDGVVYATSYATATVTRISTSTNRVNATIKLPAGSRPTGLAVSPDTNRIYVASTTAAGTSSVLVFSSTSTVATTLAQLSSAPTSLTVTPNNAKLYAATADGSVTVFDTRTRAVVGTIAVGGAATAMTVSKDGTALVVTDAGGRVQVFDAVRGGLLDDLSTWATPGGQTAAAVTSPDGTEVYVTDATAGVVHVVALTPPNARPTVGTPTLGTPNATTGAVTGSVGVTDSDGDPLSYSVSGAPTKGKVVVNANGTFTYTPTAAARHAAAADDASKTDTFTVTVSDGRRGVVTATIQVTISTTNRVPTVTTTVGTPSTTTGVVTGSVKGTDGDYDRLEYSIATGPTKGTVTLTATGGFTYTPTATARHAAARIGATTTDKQDTFTVTVDDGHGGSVTATVTVKISPANAKPNGASGSVTGTDPQTGTVTGALTAVDTDADALTYTAVAPTKGALVIGANGTFTYTPTTAARVAASAPNATAAAKAETITFSVADGYGGVASFTLSVPITPYSAGNQAPTDARGTVTNSSSAIGTVTGTVTAFDPNGDPLTYTVTGGPTKGVLKFNAATGAFSYTPNVDARYTALVTPGVDVDTFTVSITDGRGGLTTTTVTVTVVPPTANQVDQRATSVAVHAPDLLFYSQAQLNTAFDALQGTGIDTVRIMIPWAAVEPLPGWYDWSAIDRVVNTAAARNIKVLGVLNSTPLWAAVPDTLPLAGMPKDNAQFANFARIVATRYKGKVASYEVWNEPNGIQFWQPSPNAAQYTELLKAAYTAIKTADPNAVVVAAAVGAVIDFGILTVNPVRFISEMYAAGAAGYFDALSFHPYLYNNPFSQGTPYYDSPLNQAKRIYNLMVANGDGNKKLWNTEYGQPASVVSEANQAAYLGDFLRTWRDLPFAGPSFIHSLVDNTGADPVEASFGLFYTDWTAKPSLTTVEQVIVENDAIEAAKYGL</sequence>
<feature type="compositionally biased region" description="Acidic residues" evidence="3">
    <location>
        <begin position="124"/>
        <end position="138"/>
    </location>
</feature>
<feature type="chain" id="PRO_5046506340" evidence="4">
    <location>
        <begin position="33"/>
        <end position="1439"/>
    </location>
</feature>
<accession>A0ABT1M9U9</accession>
<evidence type="ECO:0000256" key="2">
    <source>
        <dbReference type="ARBA" id="ARBA00023295"/>
    </source>
</evidence>
<dbReference type="SMART" id="SM00320">
    <property type="entry name" value="WD40"/>
    <property type="match status" value="4"/>
</dbReference>
<evidence type="ECO:0000256" key="4">
    <source>
        <dbReference type="SAM" id="SignalP"/>
    </source>
</evidence>
<dbReference type="InterPro" id="IPR013783">
    <property type="entry name" value="Ig-like_fold"/>
</dbReference>
<feature type="compositionally biased region" description="Low complexity" evidence="3">
    <location>
        <begin position="707"/>
        <end position="718"/>
    </location>
</feature>
<dbReference type="InterPro" id="IPR010221">
    <property type="entry name" value="VCBS_dom"/>
</dbReference>
<dbReference type="InterPro" id="IPR018391">
    <property type="entry name" value="PQQ_b-propeller_rpt"/>
</dbReference>
<dbReference type="SMART" id="SM00564">
    <property type="entry name" value="PQQ"/>
    <property type="match status" value="4"/>
</dbReference>
<keyword evidence="4" id="KW-0732">Signal</keyword>
<feature type="compositionally biased region" description="Low complexity" evidence="3">
    <location>
        <begin position="70"/>
        <end position="95"/>
    </location>
</feature>
<feature type="compositionally biased region" description="Polar residues" evidence="3">
    <location>
        <begin position="106"/>
        <end position="119"/>
    </location>
</feature>
<keyword evidence="1" id="KW-0378">Hydrolase</keyword>
<dbReference type="RefSeq" id="WP_255063166.1">
    <property type="nucleotide sequence ID" value="NZ_JANDBD010000011.1"/>
</dbReference>
<dbReference type="Proteomes" id="UP001651690">
    <property type="component" value="Unassembled WGS sequence"/>
</dbReference>
<comment type="caution">
    <text evidence="6">The sequence shown here is derived from an EMBL/GenBank/DDBJ whole genome shotgun (WGS) entry which is preliminary data.</text>
</comment>
<dbReference type="InterPro" id="IPR011964">
    <property type="entry name" value="YVTN_b-propeller_repeat"/>
</dbReference>
<feature type="region of interest" description="Disordered" evidence="3">
    <location>
        <begin position="34"/>
        <end position="201"/>
    </location>
</feature>
<dbReference type="SUPFAM" id="SSF49313">
    <property type="entry name" value="Cadherin-like"/>
    <property type="match status" value="1"/>
</dbReference>
<keyword evidence="2" id="KW-0326">Glycosidase</keyword>
<organism evidence="6 7">
    <name type="scientific">Mycolicibacterium arenosum</name>
    <dbReference type="NCBI Taxonomy" id="2952157"/>
    <lineage>
        <taxon>Bacteria</taxon>
        <taxon>Bacillati</taxon>
        <taxon>Actinomycetota</taxon>
        <taxon>Actinomycetes</taxon>
        <taxon>Mycobacteriales</taxon>
        <taxon>Mycobacteriaceae</taxon>
        <taxon>Mycolicibacterium</taxon>
    </lineage>
</organism>